<dbReference type="OrthoDB" id="9807486at2"/>
<dbReference type="HAMAP" id="MF_00758">
    <property type="entry name" value="UPF0301"/>
    <property type="match status" value="1"/>
</dbReference>
<comment type="similarity">
    <text evidence="1 2">Belongs to the UPF0301 (AlgH) family.</text>
</comment>
<dbReference type="Gene3D" id="3.40.1740.10">
    <property type="entry name" value="VC0467-like"/>
    <property type="match status" value="1"/>
</dbReference>
<dbReference type="eggNOG" id="COG1678">
    <property type="taxonomic scope" value="Bacteria"/>
</dbReference>
<evidence type="ECO:0000256" key="2">
    <source>
        <dbReference type="HAMAP-Rule" id="MF_00758"/>
    </source>
</evidence>
<gene>
    <name evidence="3" type="primary">yqgE</name>
    <name evidence="3" type="ORF">GTPT_3266</name>
</gene>
<dbReference type="InterPro" id="IPR003774">
    <property type="entry name" value="AlgH-like"/>
</dbReference>
<dbReference type="SUPFAM" id="SSF143456">
    <property type="entry name" value="VC0467-like"/>
    <property type="match status" value="1"/>
</dbReference>
<dbReference type="Pfam" id="PF02622">
    <property type="entry name" value="DUF179"/>
    <property type="match status" value="1"/>
</dbReference>
<organism evidence="3 4">
    <name type="scientific">Tatumella ptyseos ATCC 33301</name>
    <dbReference type="NCBI Taxonomy" id="1005995"/>
    <lineage>
        <taxon>Bacteria</taxon>
        <taxon>Pseudomonadati</taxon>
        <taxon>Pseudomonadota</taxon>
        <taxon>Gammaproteobacteria</taxon>
        <taxon>Enterobacterales</taxon>
        <taxon>Erwiniaceae</taxon>
        <taxon>Tatumella</taxon>
    </lineage>
</organism>
<dbReference type="EMBL" id="JMPR01000053">
    <property type="protein sequence ID" value="KFD17137.1"/>
    <property type="molecule type" value="Genomic_DNA"/>
</dbReference>
<dbReference type="NCBIfam" id="NF001266">
    <property type="entry name" value="PRK00228.1-1"/>
    <property type="match status" value="1"/>
</dbReference>
<sequence>MNLEHHFLIAMPSLQDTLFKRSVVYICEHNDEGAMGLIVNKPMENLTIEGILKKLEITPTPTHGSRVLDYPVYNGGPMAEDRGFILHTPSHNFSSSISISEDTVLTTSKDVLESLGREQQPENVIVALGYCTWDQQQLESEILENSWLTVPATPEILFHTPASERWRSAARLIGVDICQIASEAGHA</sequence>
<dbReference type="Proteomes" id="UP000028602">
    <property type="component" value="Unassembled WGS sequence"/>
</dbReference>
<accession>A0A085J9J1</accession>
<evidence type="ECO:0000313" key="3">
    <source>
        <dbReference type="EMBL" id="KFD17137.1"/>
    </source>
</evidence>
<dbReference type="GO" id="GO:0005829">
    <property type="term" value="C:cytosol"/>
    <property type="evidence" value="ECO:0007669"/>
    <property type="project" value="TreeGrafter"/>
</dbReference>
<dbReference type="Gene3D" id="3.30.70.1300">
    <property type="entry name" value="VC0467-like domains"/>
    <property type="match status" value="1"/>
</dbReference>
<keyword evidence="4" id="KW-1185">Reference proteome</keyword>
<evidence type="ECO:0000313" key="4">
    <source>
        <dbReference type="Proteomes" id="UP000028602"/>
    </source>
</evidence>
<name>A0A085J9J1_9GAMM</name>
<reference evidence="3 4" key="1">
    <citation type="submission" date="2014-05" db="EMBL/GenBank/DDBJ databases">
        <title>ATOL: Assembling a taxonomically balanced genome-scale reconstruction of the evolutionary history of the Enterobacteriaceae.</title>
        <authorList>
            <person name="Plunkett G.III."/>
            <person name="Neeno-Eckwall E.C."/>
            <person name="Glasner J.D."/>
            <person name="Perna N.T."/>
        </authorList>
    </citation>
    <scope>NUCLEOTIDE SEQUENCE [LARGE SCALE GENOMIC DNA]</scope>
    <source>
        <strain evidence="3 4">ATCC 33301</strain>
    </source>
</reference>
<dbReference type="PANTHER" id="PTHR30327:SF1">
    <property type="entry name" value="UPF0301 PROTEIN YQGE"/>
    <property type="match status" value="1"/>
</dbReference>
<dbReference type="PANTHER" id="PTHR30327">
    <property type="entry name" value="UNCHARACTERIZED PROTEIN YQGE"/>
    <property type="match status" value="1"/>
</dbReference>
<dbReference type="RefSeq" id="WP_025902743.1">
    <property type="nucleotide sequence ID" value="NZ_ATMJ01000064.1"/>
</dbReference>
<protein>
    <recommendedName>
        <fullName evidence="2">UPF0301 protein GTPT_3266</fullName>
    </recommendedName>
</protein>
<dbReference type="AlphaFoldDB" id="A0A085J9J1"/>
<evidence type="ECO:0000256" key="1">
    <source>
        <dbReference type="ARBA" id="ARBA00009600"/>
    </source>
</evidence>
<proteinExistence type="inferred from homology"/>
<comment type="caution">
    <text evidence="3">The sequence shown here is derived from an EMBL/GenBank/DDBJ whole genome shotgun (WGS) entry which is preliminary data.</text>
</comment>